<dbReference type="AlphaFoldDB" id="A0A6A5HBK2"/>
<evidence type="ECO:0000313" key="1">
    <source>
        <dbReference type="EMBL" id="KAF1764196.1"/>
    </source>
</evidence>
<organism evidence="1 2">
    <name type="scientific">Caenorhabditis remanei</name>
    <name type="common">Caenorhabditis vulgaris</name>
    <dbReference type="NCBI Taxonomy" id="31234"/>
    <lineage>
        <taxon>Eukaryota</taxon>
        <taxon>Metazoa</taxon>
        <taxon>Ecdysozoa</taxon>
        <taxon>Nematoda</taxon>
        <taxon>Chromadorea</taxon>
        <taxon>Rhabditida</taxon>
        <taxon>Rhabditina</taxon>
        <taxon>Rhabditomorpha</taxon>
        <taxon>Rhabditoidea</taxon>
        <taxon>Rhabditidae</taxon>
        <taxon>Peloderinae</taxon>
        <taxon>Caenorhabditis</taxon>
    </lineage>
</organism>
<dbReference type="RefSeq" id="XP_053588688.1">
    <property type="nucleotide sequence ID" value="XM_053724494.1"/>
</dbReference>
<dbReference type="PANTHER" id="PTHR31379:SF1">
    <property type="entry name" value="F-BOX C PROTEIN-RELATED"/>
    <property type="match status" value="1"/>
</dbReference>
<sequence length="468" mass="54239">MNRSPPLSYESLKSVLGQMDANTRFRLFSRIPSIRSTDKVVPLRIQTFSAHNNKFKINDTKYEVAIYKKYPHGMTPPRVQEINNSGGTLSDLDRYGFEDDSGKNVLTPGDVDLRDGRLTVTAGEPGYHQQNGRIPDLEKNLEESRRKIEFVKSFGPIRLVLEMNPDHNGFQLRKLVERFLDGTVKATTERSPYFEKARKMAYDELNREINTYIAKLQPFYSRRDGLPVPYETFLQLTVSSWRQEYIERVRYSKKLHESVKYLTTRLFGSRRHPVHIKLLNPCWNEIMRLPMGLRLKIEEIAQGMNIHLLQKPLALLLDAPLKRLNTIINNDADFECSILQEARYLEVLESYPYHIRPPVVLNLQNLNFHKISRIENNWSVEDFLLVIKNWVESGKTVGSCYSFGTSEHVKNTILGKITEEYKDAEAGDAFISIPTRSNNQVKVSIEEGNILNRWVVKFEVLIIERAPH</sequence>
<dbReference type="CTD" id="78773810"/>
<dbReference type="EMBL" id="WUAV01000002">
    <property type="protein sequence ID" value="KAF1764196.1"/>
    <property type="molecule type" value="Genomic_DNA"/>
</dbReference>
<gene>
    <name evidence="1" type="ORF">GCK72_004143</name>
</gene>
<accession>A0A6A5HBK2</accession>
<dbReference type="Pfam" id="PF12078">
    <property type="entry name" value="DUF3557"/>
    <property type="match status" value="1"/>
</dbReference>
<dbReference type="GeneID" id="78773810"/>
<comment type="caution">
    <text evidence="1">The sequence shown here is derived from an EMBL/GenBank/DDBJ whole genome shotgun (WGS) entry which is preliminary data.</text>
</comment>
<dbReference type="Proteomes" id="UP000483820">
    <property type="component" value="Chromosome II"/>
</dbReference>
<proteinExistence type="predicted"/>
<dbReference type="PANTHER" id="PTHR31379">
    <property type="entry name" value="F-BOX C PROTEIN-RELATED-RELATED"/>
    <property type="match status" value="1"/>
</dbReference>
<dbReference type="InterPro" id="IPR021942">
    <property type="entry name" value="DUF3557"/>
</dbReference>
<name>A0A6A5HBK2_CAERE</name>
<reference evidence="1 2" key="1">
    <citation type="submission" date="2019-12" db="EMBL/GenBank/DDBJ databases">
        <title>Chromosome-level assembly of the Caenorhabditis remanei genome.</title>
        <authorList>
            <person name="Teterina A.A."/>
            <person name="Willis J.H."/>
            <person name="Phillips P.C."/>
        </authorList>
    </citation>
    <scope>NUCLEOTIDE SEQUENCE [LARGE SCALE GENOMIC DNA]</scope>
    <source>
        <strain evidence="1 2">PX506</strain>
        <tissue evidence="1">Whole organism</tissue>
    </source>
</reference>
<evidence type="ECO:0000313" key="2">
    <source>
        <dbReference type="Proteomes" id="UP000483820"/>
    </source>
</evidence>
<dbReference type="KEGG" id="crq:GCK72_004143"/>
<evidence type="ECO:0008006" key="3">
    <source>
        <dbReference type="Google" id="ProtNLM"/>
    </source>
</evidence>
<protein>
    <recommendedName>
        <fullName evidence="3">F-box C protein</fullName>
    </recommendedName>
</protein>